<comment type="caution">
    <text evidence="5">The sequence shown here is derived from an EMBL/GenBank/DDBJ whole genome shotgun (WGS) entry which is preliminary data.</text>
</comment>
<name>A0A8J2KLL4_9HEXA</name>
<organism evidence="5 6">
    <name type="scientific">Allacma fusca</name>
    <dbReference type="NCBI Taxonomy" id="39272"/>
    <lineage>
        <taxon>Eukaryota</taxon>
        <taxon>Metazoa</taxon>
        <taxon>Ecdysozoa</taxon>
        <taxon>Arthropoda</taxon>
        <taxon>Hexapoda</taxon>
        <taxon>Collembola</taxon>
        <taxon>Symphypleona</taxon>
        <taxon>Sminthuridae</taxon>
        <taxon>Allacma</taxon>
    </lineage>
</organism>
<comment type="catalytic activity">
    <reaction evidence="2">
        <text>oxaloacetate = enol-oxaloacetate</text>
        <dbReference type="Rhea" id="RHEA:16021"/>
        <dbReference type="ChEBI" id="CHEBI:16452"/>
        <dbReference type="ChEBI" id="CHEBI:17479"/>
        <dbReference type="EC" id="5.3.2.2"/>
    </reaction>
    <physiologicalReaction direction="right-to-left" evidence="2">
        <dbReference type="Rhea" id="RHEA:16023"/>
    </physiologicalReaction>
</comment>
<dbReference type="EMBL" id="CAJVCH010340225">
    <property type="protein sequence ID" value="CAG7815252.1"/>
    <property type="molecule type" value="Genomic_DNA"/>
</dbReference>
<evidence type="ECO:0000256" key="3">
    <source>
        <dbReference type="ARBA" id="ARBA00044973"/>
    </source>
</evidence>
<dbReference type="GO" id="GO:0050163">
    <property type="term" value="F:oxaloacetate tautomerase activity"/>
    <property type="evidence" value="ECO:0007669"/>
    <property type="project" value="UniProtKB-EC"/>
</dbReference>
<dbReference type="PANTHER" id="PTHR11820">
    <property type="entry name" value="ACYLPYRUVASE"/>
    <property type="match status" value="1"/>
</dbReference>
<dbReference type="GO" id="GO:0018773">
    <property type="term" value="F:acetylpyruvate hydrolase activity"/>
    <property type="evidence" value="ECO:0007669"/>
    <property type="project" value="TreeGrafter"/>
</dbReference>
<dbReference type="EC" id="5.3.2.2" evidence="3"/>
<dbReference type="InterPro" id="IPR011234">
    <property type="entry name" value="Fumarylacetoacetase-like_C"/>
</dbReference>
<evidence type="ECO:0000313" key="5">
    <source>
        <dbReference type="EMBL" id="CAG7815252.1"/>
    </source>
</evidence>
<proteinExistence type="predicted"/>
<dbReference type="GO" id="GO:0005739">
    <property type="term" value="C:mitochondrion"/>
    <property type="evidence" value="ECO:0007669"/>
    <property type="project" value="TreeGrafter"/>
</dbReference>
<gene>
    <name evidence="5" type="ORF">AFUS01_LOCUS25947</name>
</gene>
<evidence type="ECO:0000313" key="6">
    <source>
        <dbReference type="Proteomes" id="UP000708208"/>
    </source>
</evidence>
<accession>A0A8J2KLL4</accession>
<sequence length="169" mass="18300">MSSNFVRFTQLGRKIVGVGRNYRDHAAELGNAVPEKPLLFMKPPSAYILEGTPIKIPKGCSTLHHEIELGVVISERGTEVTEDKAMNHVAGYCLALDMTARDFQSVAKAKGLPWTMAKCFDTSCPYFTLEPNDVILTGTPAGVGPVKSGDIIKGGITGLTQFTFRVEAK</sequence>
<dbReference type="OrthoDB" id="411064at2759"/>
<evidence type="ECO:0000259" key="4">
    <source>
        <dbReference type="Pfam" id="PF01557"/>
    </source>
</evidence>
<dbReference type="PANTHER" id="PTHR11820:SF7">
    <property type="entry name" value="ACYLPYRUVASE FAHD1, MITOCHONDRIAL"/>
    <property type="match status" value="1"/>
</dbReference>
<evidence type="ECO:0000256" key="1">
    <source>
        <dbReference type="ARBA" id="ARBA00042340"/>
    </source>
</evidence>
<protein>
    <recommendedName>
        <fullName evidence="3">oxaloacetate tautomerase</fullName>
        <ecNumber evidence="3">5.3.2.2</ecNumber>
    </recommendedName>
    <alternativeName>
        <fullName evidence="1">Fumarylacetoacetate hydrolase domain-containing protein 1</fullName>
    </alternativeName>
</protein>
<feature type="domain" description="Fumarylacetoacetase-like C-terminal" evidence="4">
    <location>
        <begin position="14"/>
        <end position="125"/>
    </location>
</feature>
<feature type="domain" description="Fumarylacetoacetase-like C-terminal" evidence="4">
    <location>
        <begin position="126"/>
        <end position="166"/>
    </location>
</feature>
<dbReference type="AlphaFoldDB" id="A0A8J2KLL4"/>
<dbReference type="Proteomes" id="UP000708208">
    <property type="component" value="Unassembled WGS sequence"/>
</dbReference>
<dbReference type="Pfam" id="PF01557">
    <property type="entry name" value="FAA_hydrolase"/>
    <property type="match status" value="2"/>
</dbReference>
<keyword evidence="6" id="KW-1185">Reference proteome</keyword>
<reference evidence="5" key="1">
    <citation type="submission" date="2021-06" db="EMBL/GenBank/DDBJ databases">
        <authorList>
            <person name="Hodson N. C."/>
            <person name="Mongue J. A."/>
            <person name="Jaron S. K."/>
        </authorList>
    </citation>
    <scope>NUCLEOTIDE SEQUENCE</scope>
</reference>
<evidence type="ECO:0000256" key="2">
    <source>
        <dbReference type="ARBA" id="ARBA00044911"/>
    </source>
</evidence>